<dbReference type="Gene3D" id="1.10.287.470">
    <property type="entry name" value="Helix hairpin bin"/>
    <property type="match status" value="1"/>
</dbReference>
<dbReference type="PANTHER" id="PTHR32347:SF23">
    <property type="entry name" value="BLL5650 PROTEIN"/>
    <property type="match status" value="1"/>
</dbReference>
<keyword evidence="5" id="KW-1185">Reference proteome</keyword>
<dbReference type="Gene3D" id="2.40.50.100">
    <property type="match status" value="1"/>
</dbReference>
<protein>
    <submittedName>
        <fullName evidence="4">Uncharacterized protein</fullName>
    </submittedName>
</protein>
<keyword evidence="3" id="KW-1133">Transmembrane helix</keyword>
<dbReference type="EMBL" id="CP036274">
    <property type="protein sequence ID" value="QDU26649.1"/>
    <property type="molecule type" value="Genomic_DNA"/>
</dbReference>
<name>A0A517Y8S4_9BACT</name>
<evidence type="ECO:0000313" key="4">
    <source>
        <dbReference type="EMBL" id="QDU26649.1"/>
    </source>
</evidence>
<dbReference type="PANTHER" id="PTHR32347">
    <property type="entry name" value="EFFLUX SYSTEM COMPONENT YKNX-RELATED"/>
    <property type="match status" value="1"/>
</dbReference>
<organism evidence="4 5">
    <name type="scientific">Anatilimnocola aggregata</name>
    <dbReference type="NCBI Taxonomy" id="2528021"/>
    <lineage>
        <taxon>Bacteria</taxon>
        <taxon>Pseudomonadati</taxon>
        <taxon>Planctomycetota</taxon>
        <taxon>Planctomycetia</taxon>
        <taxon>Pirellulales</taxon>
        <taxon>Pirellulaceae</taxon>
        <taxon>Anatilimnocola</taxon>
    </lineage>
</organism>
<evidence type="ECO:0000256" key="1">
    <source>
        <dbReference type="ARBA" id="ARBA00004196"/>
    </source>
</evidence>
<evidence type="ECO:0000256" key="3">
    <source>
        <dbReference type="SAM" id="Phobius"/>
    </source>
</evidence>
<dbReference type="InterPro" id="IPR050465">
    <property type="entry name" value="UPF0194_transport"/>
</dbReference>
<keyword evidence="3" id="KW-0812">Transmembrane</keyword>
<dbReference type="RefSeq" id="WP_145087410.1">
    <property type="nucleotide sequence ID" value="NZ_CP036274.1"/>
</dbReference>
<accession>A0A517Y8S4</accession>
<sequence length="437" mass="47258">MQRDTAAALAFQSEGEAREGEYDQQNFYRLLRKAVSRTTANRKIFLRVPVIEGQELSAGDDVAQLIDSDSKLRLQDVAAELKSRQAELSSRKASLVAAETRLREPLDLQTKLAEAEAMLARIATERSRLPCQIAAAQSKLTLTAKELESRQNSTEVLGKLSLARAENENQVASAAHRELLARQATLEQEQTANERRGKALQCQLDLKTDEIRQRDDAVAAVELAEAKVMQATVMVDVAKLNLSRMTIKAPTAGKVLALVARPGSKVMGRTAATAPEASTVITMYAPARLQIRADVRLEEVPRVFVGQQARIEPPAVKVALKGEVIAATSITDTNAADENFIFTHLEFLQRIPGLNSVGTATQIGVLLNEVASLQQVAKAADENFRAGYVGTNTRPLGVFQLSVLGDLIGLIGILRYLALACVGLVLALVGTTTLMAV</sequence>
<dbReference type="KEGG" id="aagg:ETAA8_17300"/>
<dbReference type="Gene3D" id="2.40.30.170">
    <property type="match status" value="1"/>
</dbReference>
<keyword evidence="2" id="KW-0175">Coiled coil</keyword>
<gene>
    <name evidence="4" type="ORF">ETAA8_17300</name>
</gene>
<feature type="transmembrane region" description="Helical" evidence="3">
    <location>
        <begin position="416"/>
        <end position="436"/>
    </location>
</feature>
<dbReference type="Proteomes" id="UP000315017">
    <property type="component" value="Chromosome"/>
</dbReference>
<evidence type="ECO:0000256" key="2">
    <source>
        <dbReference type="ARBA" id="ARBA00023054"/>
    </source>
</evidence>
<comment type="subcellular location">
    <subcellularLocation>
        <location evidence="1">Cell envelope</location>
    </subcellularLocation>
</comment>
<dbReference type="OrthoDB" id="234983at2"/>
<proteinExistence type="predicted"/>
<dbReference type="GO" id="GO:0030313">
    <property type="term" value="C:cell envelope"/>
    <property type="evidence" value="ECO:0007669"/>
    <property type="project" value="UniProtKB-SubCell"/>
</dbReference>
<evidence type="ECO:0000313" key="5">
    <source>
        <dbReference type="Proteomes" id="UP000315017"/>
    </source>
</evidence>
<reference evidence="4 5" key="1">
    <citation type="submission" date="2019-02" db="EMBL/GenBank/DDBJ databases">
        <title>Deep-cultivation of Planctomycetes and their phenomic and genomic characterization uncovers novel biology.</title>
        <authorList>
            <person name="Wiegand S."/>
            <person name="Jogler M."/>
            <person name="Boedeker C."/>
            <person name="Pinto D."/>
            <person name="Vollmers J."/>
            <person name="Rivas-Marin E."/>
            <person name="Kohn T."/>
            <person name="Peeters S.H."/>
            <person name="Heuer A."/>
            <person name="Rast P."/>
            <person name="Oberbeckmann S."/>
            <person name="Bunk B."/>
            <person name="Jeske O."/>
            <person name="Meyerdierks A."/>
            <person name="Storesund J.E."/>
            <person name="Kallscheuer N."/>
            <person name="Luecker S."/>
            <person name="Lage O.M."/>
            <person name="Pohl T."/>
            <person name="Merkel B.J."/>
            <person name="Hornburger P."/>
            <person name="Mueller R.-W."/>
            <person name="Bruemmer F."/>
            <person name="Labrenz M."/>
            <person name="Spormann A.M."/>
            <person name="Op den Camp H."/>
            <person name="Overmann J."/>
            <person name="Amann R."/>
            <person name="Jetten M.S.M."/>
            <person name="Mascher T."/>
            <person name="Medema M.H."/>
            <person name="Devos D.P."/>
            <person name="Kaster A.-K."/>
            <person name="Ovreas L."/>
            <person name="Rohde M."/>
            <person name="Galperin M.Y."/>
            <person name="Jogler C."/>
        </authorList>
    </citation>
    <scope>NUCLEOTIDE SEQUENCE [LARGE SCALE GENOMIC DNA]</scope>
    <source>
        <strain evidence="4 5">ETA_A8</strain>
    </source>
</reference>
<keyword evidence="3" id="KW-0472">Membrane</keyword>
<dbReference type="AlphaFoldDB" id="A0A517Y8S4"/>